<dbReference type="InterPro" id="IPR015943">
    <property type="entry name" value="WD40/YVTN_repeat-like_dom_sf"/>
</dbReference>
<reference evidence="3" key="1">
    <citation type="journal article" date="2014" name="Int. J. Syst. Evol. Microbiol.">
        <title>Complete genome of a new Firmicutes species belonging to the dominant human colonic microbiota ('Ruminococcus bicirculans') reveals two chromosomes and a selective capacity to utilize plant glucans.</title>
        <authorList>
            <consortium name="NISC Comparative Sequencing Program"/>
            <person name="Wegmann U."/>
            <person name="Louis P."/>
            <person name="Goesmann A."/>
            <person name="Henrissat B."/>
            <person name="Duncan S.H."/>
            <person name="Flint H.J."/>
        </authorList>
    </citation>
    <scope>NUCLEOTIDE SEQUENCE</scope>
    <source>
        <strain evidence="3">NBRC 107169</strain>
    </source>
</reference>
<feature type="signal peptide" evidence="1">
    <location>
        <begin position="1"/>
        <end position="24"/>
    </location>
</feature>
<protein>
    <submittedName>
        <fullName evidence="3">Alkaline phosphatase</fullName>
    </submittedName>
</protein>
<dbReference type="SUPFAM" id="SSF69304">
    <property type="entry name" value="Tricorn protease N-terminal domain"/>
    <property type="match status" value="1"/>
</dbReference>
<accession>A0ABQ5UX50</accession>
<dbReference type="PANTHER" id="PTHR46928:SF1">
    <property type="entry name" value="MESENCHYME-SPECIFIC CELL SURFACE GLYCOPROTEIN"/>
    <property type="match status" value="1"/>
</dbReference>
<dbReference type="InterPro" id="IPR011044">
    <property type="entry name" value="Quino_amine_DH_bsu"/>
</dbReference>
<evidence type="ECO:0000313" key="3">
    <source>
        <dbReference type="EMBL" id="GLQ18951.1"/>
    </source>
</evidence>
<keyword evidence="1" id="KW-0732">Signal</keyword>
<feature type="chain" id="PRO_5046777204" evidence="1">
    <location>
        <begin position="25"/>
        <end position="729"/>
    </location>
</feature>
<dbReference type="Gene3D" id="2.130.10.10">
    <property type="entry name" value="YVTN repeat-like/Quinoprotein amine dehydrogenase"/>
    <property type="match status" value="1"/>
</dbReference>
<dbReference type="RefSeq" id="WP_284366084.1">
    <property type="nucleotide sequence ID" value="NZ_BSNI01000002.1"/>
</dbReference>
<dbReference type="Proteomes" id="UP001161405">
    <property type="component" value="Unassembled WGS sequence"/>
</dbReference>
<evidence type="ECO:0000259" key="2">
    <source>
        <dbReference type="Pfam" id="PF13449"/>
    </source>
</evidence>
<organism evidence="3 4">
    <name type="scientific">Maritalea porphyrae</name>
    <dbReference type="NCBI Taxonomy" id="880732"/>
    <lineage>
        <taxon>Bacteria</taxon>
        <taxon>Pseudomonadati</taxon>
        <taxon>Pseudomonadota</taxon>
        <taxon>Alphaproteobacteria</taxon>
        <taxon>Hyphomicrobiales</taxon>
        <taxon>Devosiaceae</taxon>
        <taxon>Maritalea</taxon>
    </lineage>
</organism>
<sequence length="729" mass="78059">MKFQHILGAFAFGAISLTALNAAAAPHFNRIASFPVASNIPASIDANSESSSEIIAATEDGMTLIYSDSPLGGIGFIDIADPKAPKAAGFLTLTGEPTSVSIVGNSAFVGVNTSESNVAPSGHLAVIDIASKEVVAKCDLGGQPDSVAVSHDDSLVAIAIENERDEDLNDGELPQLPAGFVTIFSVANGVVDCESKKQVELTGLAEIGGSDPEPEFVDFNALNEIVVSMQENNHYAIIDGVTGEVKSHFSAGAVDLSYIDVEEERAFTFDGSQTERLREPDAVKWLDDNRFIGANEGDFNGGSRGFTIYHKDGSVEFESGTSLEILAARAGHYPEKRSGNKGVEPEGLATGTFGDDTYFFVLLERASLVGVYKDTGADPEFVQLLPSGIAPEGALTIPSRNLFVSANEAELVEDGGVRSHVMIYELQDAPAAYPQIMSEMADDHRPIGWVALSGLVADAEVPGKLYAVNDSFLRAQPSIYEIDATSMPAKITKRIGVTRDGAPAQKLDLEGITLDGKGGYWLASEGRADRLTPHAIYNVNAKGEIKQEVPFPAELLAVEKRFAAEGITSVGEGDDMVLWIAIQREWQDDPKGQVKLVSYQPSTGEWGAVRYPLDETANGWVGLSEITTYGEYVYIIERDNQIAENAKVKKLYRVKLDDMQAAPLGSDLPIVAKEEVRDFIPDLQSLNGYVQDKIEGFAIDAAGEGFAVTDNDGVDDHSGETLFFSIGKL</sequence>
<reference evidence="3" key="2">
    <citation type="submission" date="2023-01" db="EMBL/GenBank/DDBJ databases">
        <title>Draft genome sequence of Maritalea porphyrae strain NBRC 107169.</title>
        <authorList>
            <person name="Sun Q."/>
            <person name="Mori K."/>
        </authorList>
    </citation>
    <scope>NUCLEOTIDE SEQUENCE</scope>
    <source>
        <strain evidence="3">NBRC 107169</strain>
    </source>
</reference>
<name>A0ABQ5UX50_9HYPH</name>
<dbReference type="InterPro" id="IPR052956">
    <property type="entry name" value="Mesenchyme-surface_protein"/>
</dbReference>
<proteinExistence type="predicted"/>
<keyword evidence="4" id="KW-1185">Reference proteome</keyword>
<dbReference type="SUPFAM" id="SSF50969">
    <property type="entry name" value="YVTN repeat-like/Quinoprotein amine dehydrogenase"/>
    <property type="match status" value="1"/>
</dbReference>
<dbReference type="EMBL" id="BSNI01000002">
    <property type="protein sequence ID" value="GLQ18951.1"/>
    <property type="molecule type" value="Genomic_DNA"/>
</dbReference>
<dbReference type="InterPro" id="IPR027372">
    <property type="entry name" value="Phytase-like_dom"/>
</dbReference>
<feature type="domain" description="Phytase-like" evidence="2">
    <location>
        <begin position="448"/>
        <end position="712"/>
    </location>
</feature>
<dbReference type="Pfam" id="PF13449">
    <property type="entry name" value="Phytase-like"/>
    <property type="match status" value="1"/>
</dbReference>
<evidence type="ECO:0000256" key="1">
    <source>
        <dbReference type="SAM" id="SignalP"/>
    </source>
</evidence>
<dbReference type="PANTHER" id="PTHR46928">
    <property type="entry name" value="MESENCHYME-SPECIFIC CELL SURFACE GLYCOPROTEIN"/>
    <property type="match status" value="1"/>
</dbReference>
<comment type="caution">
    <text evidence="3">The sequence shown here is derived from an EMBL/GenBank/DDBJ whole genome shotgun (WGS) entry which is preliminary data.</text>
</comment>
<evidence type="ECO:0000313" key="4">
    <source>
        <dbReference type="Proteomes" id="UP001161405"/>
    </source>
</evidence>
<gene>
    <name evidence="3" type="ORF">GCM10007879_32000</name>
</gene>